<name>A0A915E982_9BILA</name>
<dbReference type="AlphaFoldDB" id="A0A915E982"/>
<sequence length="390" mass="43537">MCVAISSLLFFSPKIISALLVATFLLICAKKKKKPQVKAQAFLFKNGPPVSNMPASNQKDALPKKNQMQEPPKNVMPDRDLKPNNLSKSDRLKEDKSAKKPDKEEKKEDLNEKPGEAKEKIDEKPEDSKEKSEKKIQAADKSTKSKQDDGSKKVGNEEKDKSDDKDSSGSSDSNTDVNANEKSKSTKKKSEDKSKKKSENQLRRRGLSMKEERASFTWKIELGKRLAVKIKSTDCSNYEYDPVYSFLEPDATSILTIEHTIPSVKNEEMAVLYIEAPADAKEITDAQALYKSMDKGDPRITTTDIPMIGYSIVRASRAGISRGLAELANALVSQSFRQQVDEVVWKSWLISVPISLTSFSLANSLKDIDVLKPLAKMDKLLDLELCTWLG</sequence>
<feature type="compositionally biased region" description="Basic and acidic residues" evidence="1">
    <location>
        <begin position="179"/>
        <end position="210"/>
    </location>
</feature>
<feature type="compositionally biased region" description="Basic and acidic residues" evidence="1">
    <location>
        <begin position="76"/>
        <end position="167"/>
    </location>
</feature>
<organism evidence="3 4">
    <name type="scientific">Ditylenchus dipsaci</name>
    <dbReference type="NCBI Taxonomy" id="166011"/>
    <lineage>
        <taxon>Eukaryota</taxon>
        <taxon>Metazoa</taxon>
        <taxon>Ecdysozoa</taxon>
        <taxon>Nematoda</taxon>
        <taxon>Chromadorea</taxon>
        <taxon>Rhabditida</taxon>
        <taxon>Tylenchina</taxon>
        <taxon>Tylenchomorpha</taxon>
        <taxon>Sphaerularioidea</taxon>
        <taxon>Anguinidae</taxon>
        <taxon>Anguininae</taxon>
        <taxon>Ditylenchus</taxon>
    </lineage>
</organism>
<accession>A0A915E982</accession>
<dbReference type="SUPFAM" id="SSF49354">
    <property type="entry name" value="PapD-like"/>
    <property type="match status" value="1"/>
</dbReference>
<feature type="transmembrane region" description="Helical" evidence="2">
    <location>
        <begin position="6"/>
        <end position="28"/>
    </location>
</feature>
<protein>
    <submittedName>
        <fullName evidence="4">Uncharacterized protein</fullName>
    </submittedName>
</protein>
<dbReference type="Proteomes" id="UP000887574">
    <property type="component" value="Unplaced"/>
</dbReference>
<dbReference type="InterPro" id="IPR013783">
    <property type="entry name" value="Ig-like_fold"/>
</dbReference>
<proteinExistence type="predicted"/>
<dbReference type="PANTHER" id="PTHR21515">
    <property type="entry name" value="MAJOR SPERM PROTEIN"/>
    <property type="match status" value="1"/>
</dbReference>
<keyword evidence="2" id="KW-1133">Transmembrane helix</keyword>
<reference evidence="4" key="1">
    <citation type="submission" date="2022-11" db="UniProtKB">
        <authorList>
            <consortium name="WormBaseParasite"/>
        </authorList>
    </citation>
    <scope>IDENTIFICATION</scope>
</reference>
<keyword evidence="3" id="KW-1185">Reference proteome</keyword>
<evidence type="ECO:0000313" key="4">
    <source>
        <dbReference type="WBParaSite" id="jg3701"/>
    </source>
</evidence>
<dbReference type="PANTHER" id="PTHR21515:SF10">
    <property type="entry name" value="MAJOR SPERM PROTEIN"/>
    <property type="match status" value="1"/>
</dbReference>
<feature type="region of interest" description="Disordered" evidence="1">
    <location>
        <begin position="45"/>
        <end position="210"/>
    </location>
</feature>
<keyword evidence="2" id="KW-0812">Transmembrane</keyword>
<dbReference type="InterPro" id="IPR008962">
    <property type="entry name" value="PapD-like_sf"/>
</dbReference>
<evidence type="ECO:0000256" key="1">
    <source>
        <dbReference type="SAM" id="MobiDB-lite"/>
    </source>
</evidence>
<dbReference type="Gene3D" id="2.60.40.10">
    <property type="entry name" value="Immunoglobulins"/>
    <property type="match status" value="1"/>
</dbReference>
<keyword evidence="2" id="KW-0472">Membrane</keyword>
<evidence type="ECO:0000313" key="3">
    <source>
        <dbReference type="Proteomes" id="UP000887574"/>
    </source>
</evidence>
<dbReference type="WBParaSite" id="jg3701">
    <property type="protein sequence ID" value="jg3701"/>
    <property type="gene ID" value="jg3701"/>
</dbReference>
<evidence type="ECO:0000256" key="2">
    <source>
        <dbReference type="SAM" id="Phobius"/>
    </source>
</evidence>